<gene>
    <name evidence="1" type="ORF">LITE_LOCUS27190</name>
</gene>
<reference evidence="1" key="1">
    <citation type="submission" date="2022-08" db="EMBL/GenBank/DDBJ databases">
        <authorList>
            <person name="Gutierrez-Valencia J."/>
        </authorList>
    </citation>
    <scope>NUCLEOTIDE SEQUENCE</scope>
</reference>
<proteinExistence type="predicted"/>
<dbReference type="GO" id="GO:0016180">
    <property type="term" value="P:snRNA processing"/>
    <property type="evidence" value="ECO:0007669"/>
    <property type="project" value="TreeGrafter"/>
</dbReference>
<organism evidence="1 2">
    <name type="scientific">Linum tenue</name>
    <dbReference type="NCBI Taxonomy" id="586396"/>
    <lineage>
        <taxon>Eukaryota</taxon>
        <taxon>Viridiplantae</taxon>
        <taxon>Streptophyta</taxon>
        <taxon>Embryophyta</taxon>
        <taxon>Tracheophyta</taxon>
        <taxon>Spermatophyta</taxon>
        <taxon>Magnoliopsida</taxon>
        <taxon>eudicotyledons</taxon>
        <taxon>Gunneridae</taxon>
        <taxon>Pentapetalae</taxon>
        <taxon>rosids</taxon>
        <taxon>fabids</taxon>
        <taxon>Malpighiales</taxon>
        <taxon>Linaceae</taxon>
        <taxon>Linum</taxon>
    </lineage>
</organism>
<dbReference type="GO" id="GO:0004521">
    <property type="term" value="F:RNA endonuclease activity"/>
    <property type="evidence" value="ECO:0007669"/>
    <property type="project" value="TreeGrafter"/>
</dbReference>
<dbReference type="InterPro" id="IPR050698">
    <property type="entry name" value="MBL"/>
</dbReference>
<dbReference type="AlphaFoldDB" id="A0AAV0M7J8"/>
<protein>
    <submittedName>
        <fullName evidence="1">Uncharacterized protein</fullName>
    </submittedName>
</protein>
<accession>A0AAV0M7J8</accession>
<dbReference type="PANTHER" id="PTHR11203">
    <property type="entry name" value="CLEAVAGE AND POLYADENYLATION SPECIFICITY FACTOR FAMILY MEMBER"/>
    <property type="match status" value="1"/>
</dbReference>
<dbReference type="GO" id="GO:0005634">
    <property type="term" value="C:nucleus"/>
    <property type="evidence" value="ECO:0007669"/>
    <property type="project" value="TreeGrafter"/>
</dbReference>
<dbReference type="PANTHER" id="PTHR11203:SF37">
    <property type="entry name" value="INTEGRATOR COMPLEX SUBUNIT 11"/>
    <property type="match status" value="1"/>
</dbReference>
<keyword evidence="2" id="KW-1185">Reference proteome</keyword>
<dbReference type="Proteomes" id="UP001154282">
    <property type="component" value="Unassembled WGS sequence"/>
</dbReference>
<dbReference type="SUPFAM" id="SSF56281">
    <property type="entry name" value="Metallo-hydrolase/oxidoreductase"/>
    <property type="match status" value="1"/>
</dbReference>
<dbReference type="Gene3D" id="3.60.15.10">
    <property type="entry name" value="Ribonuclease Z/Hydroxyacylglutathione hydrolase-like"/>
    <property type="match status" value="1"/>
</dbReference>
<name>A0AAV0M7J8_9ROSI</name>
<dbReference type="EMBL" id="CAMGYJ010000007">
    <property type="protein sequence ID" value="CAI0442237.1"/>
    <property type="molecule type" value="Genomic_DNA"/>
</dbReference>
<evidence type="ECO:0000313" key="1">
    <source>
        <dbReference type="EMBL" id="CAI0442237.1"/>
    </source>
</evidence>
<evidence type="ECO:0000313" key="2">
    <source>
        <dbReference type="Proteomes" id="UP001154282"/>
    </source>
</evidence>
<dbReference type="InterPro" id="IPR036866">
    <property type="entry name" value="RibonucZ/Hydroxyglut_hydro"/>
</dbReference>
<comment type="caution">
    <text evidence="1">The sequence shown here is derived from an EMBL/GenBank/DDBJ whole genome shotgun (WGS) entry which is preliminary data.</text>
</comment>
<sequence>MVYAKVGDASMVYIGDDNVTPDRHLGAAQIDPQELDLVITESTYAMTVRDSIYARERVSESCQSPEFWGIFSKWVLSQLCPTESYMFAAAVAWKTAQGWLWRSFLQSETVFQK</sequence>